<organism evidence="3 4">
    <name type="scientific">Candidatus Nealsonbacteria bacterium CG23_combo_of_CG06-09_8_20_14_all_40_13</name>
    <dbReference type="NCBI Taxonomy" id="1974724"/>
    <lineage>
        <taxon>Bacteria</taxon>
        <taxon>Candidatus Nealsoniibacteriota</taxon>
    </lineage>
</organism>
<dbReference type="InterPro" id="IPR039564">
    <property type="entry name" value="Peptidase_C39-like"/>
</dbReference>
<feature type="region of interest" description="Disordered" evidence="1">
    <location>
        <begin position="28"/>
        <end position="65"/>
    </location>
</feature>
<feature type="compositionally biased region" description="Low complexity" evidence="1">
    <location>
        <begin position="28"/>
        <end position="38"/>
    </location>
</feature>
<dbReference type="EMBL" id="PCRM01000010">
    <property type="protein sequence ID" value="PIP21876.1"/>
    <property type="molecule type" value="Genomic_DNA"/>
</dbReference>
<feature type="domain" description="Peptidase C39-like" evidence="2">
    <location>
        <begin position="81"/>
        <end position="213"/>
    </location>
</feature>
<dbReference type="Proteomes" id="UP000231567">
    <property type="component" value="Unassembled WGS sequence"/>
</dbReference>
<evidence type="ECO:0000259" key="2">
    <source>
        <dbReference type="Pfam" id="PF13529"/>
    </source>
</evidence>
<dbReference type="Pfam" id="PF13529">
    <property type="entry name" value="Peptidase_C39_2"/>
    <property type="match status" value="1"/>
</dbReference>
<dbReference type="AlphaFoldDB" id="A0A2G9YRL2"/>
<evidence type="ECO:0000313" key="3">
    <source>
        <dbReference type="EMBL" id="PIP21876.1"/>
    </source>
</evidence>
<comment type="caution">
    <text evidence="3">The sequence shown here is derived from an EMBL/GenBank/DDBJ whole genome shotgun (WGS) entry which is preliminary data.</text>
</comment>
<gene>
    <name evidence="3" type="ORF">COX39_00425</name>
</gene>
<reference evidence="3 4" key="1">
    <citation type="submission" date="2017-09" db="EMBL/GenBank/DDBJ databases">
        <title>Depth-based differentiation of microbial function through sediment-hosted aquifers and enrichment of novel symbionts in the deep terrestrial subsurface.</title>
        <authorList>
            <person name="Probst A.J."/>
            <person name="Ladd B."/>
            <person name="Jarett J.K."/>
            <person name="Geller-Mcgrath D.E."/>
            <person name="Sieber C.M."/>
            <person name="Emerson J.B."/>
            <person name="Anantharaman K."/>
            <person name="Thomas B.C."/>
            <person name="Malmstrom R."/>
            <person name="Stieglmeier M."/>
            <person name="Klingl A."/>
            <person name="Woyke T."/>
            <person name="Ryan C.M."/>
            <person name="Banfield J.F."/>
        </authorList>
    </citation>
    <scope>NUCLEOTIDE SEQUENCE [LARGE SCALE GENOMIC DNA]</scope>
    <source>
        <strain evidence="3">CG23_combo_of_CG06-09_8_20_14_all_40_13</strain>
    </source>
</reference>
<evidence type="ECO:0000313" key="4">
    <source>
        <dbReference type="Proteomes" id="UP000231567"/>
    </source>
</evidence>
<evidence type="ECO:0000256" key="1">
    <source>
        <dbReference type="SAM" id="MobiDB-lite"/>
    </source>
</evidence>
<name>A0A2G9YRL2_9BACT</name>
<feature type="compositionally biased region" description="Basic and acidic residues" evidence="1">
    <location>
        <begin position="54"/>
        <end position="65"/>
    </location>
</feature>
<proteinExistence type="predicted"/>
<dbReference type="PROSITE" id="PS51257">
    <property type="entry name" value="PROKAR_LIPOPROTEIN"/>
    <property type="match status" value="1"/>
</dbReference>
<dbReference type="Gene3D" id="3.90.70.10">
    <property type="entry name" value="Cysteine proteinases"/>
    <property type="match status" value="1"/>
</dbReference>
<sequence length="252" mass="28196">MKKIGLTILTLFLIVFLVGCKPKTTGENEAVPAANPAPTEQKAETSVQNPTKLEPPKIESKQEESLPTKANLKMSFVPQAPYAHWDQLHEDACEEASLIVVDHFLKNTPLNSAIGEREIQDMVAWQLKNWDGHFDLGAEQIAQLAKDYLGYKNVKAVRNISILDIKKEIAAGNPVIVPTAGRKLYNPNYRQPGPIYHMLVVKGYDGDKFIAMDVGTRKGYDYVYDEKVLYTAAADWQDGLKENEKVIVVIEK</sequence>
<accession>A0A2G9YRL2</accession>
<protein>
    <recommendedName>
        <fullName evidence="2">Peptidase C39-like domain-containing protein</fullName>
    </recommendedName>
</protein>